<dbReference type="EMBL" id="JALJXV010000002">
    <property type="protein sequence ID" value="MCP1673615.1"/>
    <property type="molecule type" value="Genomic_DNA"/>
</dbReference>
<evidence type="ECO:0000313" key="4">
    <source>
        <dbReference type="EMBL" id="MCP1673615.1"/>
    </source>
</evidence>
<sequence>MDAPAAQPQTGPASGHCGGTRLRDEAPPRFMNVRQVADYLHLNEKKVYALVGEGNIPATKVTGKWMFPRDLIDRWLIESSYGGVLTDRLALAGSDDPLLYRAIMQLARDIRAQALVSYTPTGATLGLGLLARHRADMCAIHWGPARESQHRHAALLNQYPQHHDWVLVRVFHRQQGLMVRREHLAELPELLEAPLRWAMRQEGSGCHRFLQEALASRQVDLVTIQERATCTALSGRDAAAALAMGRADIAPGSQGMATEAGLAFVPVGWESFDLALYRGVYFRKLFQQLLEELRQPRCRALAEELGGYDFSELGRMVWAA</sequence>
<keyword evidence="5" id="KW-1185">Reference proteome</keyword>
<feature type="domain" description="PBP" evidence="2">
    <location>
        <begin position="113"/>
        <end position="293"/>
    </location>
</feature>
<feature type="domain" description="Helix-turn-helix" evidence="3">
    <location>
        <begin position="31"/>
        <end position="76"/>
    </location>
</feature>
<comment type="caution">
    <text evidence="4">The sequence shown here is derived from an EMBL/GenBank/DDBJ whole genome shotgun (WGS) entry which is preliminary data.</text>
</comment>
<dbReference type="InterPro" id="IPR010093">
    <property type="entry name" value="SinI_DNA-bd"/>
</dbReference>
<evidence type="ECO:0000256" key="1">
    <source>
        <dbReference type="SAM" id="MobiDB-lite"/>
    </source>
</evidence>
<dbReference type="AlphaFoldDB" id="A0AAE3G0Q7"/>
<dbReference type="Pfam" id="PF12727">
    <property type="entry name" value="PBP_like"/>
    <property type="match status" value="1"/>
</dbReference>
<evidence type="ECO:0000313" key="5">
    <source>
        <dbReference type="Proteomes" id="UP001205843"/>
    </source>
</evidence>
<evidence type="ECO:0000259" key="3">
    <source>
        <dbReference type="Pfam" id="PF12728"/>
    </source>
</evidence>
<dbReference type="InterPro" id="IPR041657">
    <property type="entry name" value="HTH_17"/>
</dbReference>
<evidence type="ECO:0000259" key="2">
    <source>
        <dbReference type="Pfam" id="PF12727"/>
    </source>
</evidence>
<dbReference type="Pfam" id="PF12728">
    <property type="entry name" value="HTH_17"/>
    <property type="match status" value="1"/>
</dbReference>
<accession>A0AAE3G0Q7</accession>
<organism evidence="4 5">
    <name type="scientific">Natronocella acetinitrilica</name>
    <dbReference type="NCBI Taxonomy" id="414046"/>
    <lineage>
        <taxon>Bacteria</taxon>
        <taxon>Pseudomonadati</taxon>
        <taxon>Pseudomonadota</taxon>
        <taxon>Gammaproteobacteria</taxon>
        <taxon>Chromatiales</taxon>
        <taxon>Ectothiorhodospiraceae</taxon>
        <taxon>Natronocella</taxon>
    </lineage>
</organism>
<dbReference type="NCBIfam" id="TIGR01764">
    <property type="entry name" value="excise"/>
    <property type="match status" value="1"/>
</dbReference>
<dbReference type="PANTHER" id="PTHR38431:SF1">
    <property type="entry name" value="BLL2305 PROTEIN"/>
    <property type="match status" value="1"/>
</dbReference>
<proteinExistence type="predicted"/>
<dbReference type="GO" id="GO:0003677">
    <property type="term" value="F:DNA binding"/>
    <property type="evidence" value="ECO:0007669"/>
    <property type="project" value="InterPro"/>
</dbReference>
<feature type="region of interest" description="Disordered" evidence="1">
    <location>
        <begin position="1"/>
        <end position="24"/>
    </location>
</feature>
<dbReference type="RefSeq" id="WP_253474334.1">
    <property type="nucleotide sequence ID" value="NZ_JALJXV010000002.1"/>
</dbReference>
<dbReference type="InterPro" id="IPR024370">
    <property type="entry name" value="PBP_domain"/>
</dbReference>
<dbReference type="Proteomes" id="UP001205843">
    <property type="component" value="Unassembled WGS sequence"/>
</dbReference>
<dbReference type="PANTHER" id="PTHR38431">
    <property type="entry name" value="BLL2305 PROTEIN"/>
    <property type="match status" value="1"/>
</dbReference>
<protein>
    <submittedName>
        <fullName evidence="4">Excisionase family DNA binding protein</fullName>
    </submittedName>
</protein>
<gene>
    <name evidence="4" type="ORF">J2T57_000714</name>
</gene>
<reference evidence="4" key="1">
    <citation type="submission" date="2022-03" db="EMBL/GenBank/DDBJ databases">
        <title>Genomic Encyclopedia of Type Strains, Phase III (KMG-III): the genomes of soil and plant-associated and newly described type strains.</title>
        <authorList>
            <person name="Whitman W."/>
        </authorList>
    </citation>
    <scope>NUCLEOTIDE SEQUENCE</scope>
    <source>
        <strain evidence="4">ANL 6-2</strain>
    </source>
</reference>
<name>A0AAE3G0Q7_9GAMM</name>